<evidence type="ECO:0000313" key="12">
    <source>
        <dbReference type="Proteomes" id="UP000837801"/>
    </source>
</evidence>
<accession>A0A9P0VW55</accession>
<keyword evidence="12" id="KW-1185">Reference proteome</keyword>
<sequence>MSSPDYAILTEHFGFPPIALIDDVINAVNSIMYRCTDGMEKYLLGRQEKRKQELLKTKDLDEDVLMEDATLNNQSGEHVPSKDEIKLGTAKLETLLETEISKNFDKFELYCLRNLFSIPKELIDSGMFRLSHHKGIDFEKTAKGKSNPSAELDAQIESLLKDIQFELHLRKILKLQIVKAKKLVALLEQYKGIFKFLKTPENPATADLLKALSPLDENLFYLLEQANELFAMVQKIQFKLGNRVEVGGIKDLKLYPSARAKYLNGKSYKLLESIGVLENENREELLEVIHGEIQAESTSSSIPKDPILVTNEKDLEDAKSINTEIRNVEERIEETMQGIEDDILLLESE</sequence>
<organism evidence="11 12">
    <name type="scientific">[Candida] railenensis</name>
    <dbReference type="NCBI Taxonomy" id="45579"/>
    <lineage>
        <taxon>Eukaryota</taxon>
        <taxon>Fungi</taxon>
        <taxon>Dikarya</taxon>
        <taxon>Ascomycota</taxon>
        <taxon>Saccharomycotina</taxon>
        <taxon>Pichiomycetes</taxon>
        <taxon>Debaryomycetaceae</taxon>
        <taxon>Kurtzmaniella</taxon>
    </lineage>
</organism>
<evidence type="ECO:0000256" key="9">
    <source>
        <dbReference type="ARBA" id="ARBA00023328"/>
    </source>
</evidence>
<keyword evidence="6" id="KW-0995">Kinetochore</keyword>
<keyword evidence="5" id="KW-0498">Mitosis</keyword>
<dbReference type="PANTHER" id="PTHR14527">
    <property type="entry name" value="PROTEIN MIS12 HOMOLOG"/>
    <property type="match status" value="1"/>
</dbReference>
<evidence type="ECO:0000256" key="3">
    <source>
        <dbReference type="ARBA" id="ARBA00022454"/>
    </source>
</evidence>
<evidence type="ECO:0000313" key="11">
    <source>
        <dbReference type="EMBL" id="CAH2350643.1"/>
    </source>
</evidence>
<evidence type="ECO:0000256" key="4">
    <source>
        <dbReference type="ARBA" id="ARBA00022618"/>
    </source>
</evidence>
<evidence type="ECO:0000256" key="7">
    <source>
        <dbReference type="ARBA" id="ARBA00023054"/>
    </source>
</evidence>
<dbReference type="GO" id="GO:0051382">
    <property type="term" value="P:kinetochore assembly"/>
    <property type="evidence" value="ECO:0007669"/>
    <property type="project" value="TreeGrafter"/>
</dbReference>
<dbReference type="GO" id="GO:0005634">
    <property type="term" value="C:nucleus"/>
    <property type="evidence" value="ECO:0007669"/>
    <property type="project" value="InterPro"/>
</dbReference>
<dbReference type="InterPro" id="IPR008685">
    <property type="entry name" value="Centromere_Mis12"/>
</dbReference>
<dbReference type="GO" id="GO:0000070">
    <property type="term" value="P:mitotic sister chromatid segregation"/>
    <property type="evidence" value="ECO:0007669"/>
    <property type="project" value="TreeGrafter"/>
</dbReference>
<keyword evidence="9" id="KW-0137">Centromere</keyword>
<dbReference type="EMBL" id="CAKXYY010000002">
    <property type="protein sequence ID" value="CAH2350643.1"/>
    <property type="molecule type" value="Genomic_DNA"/>
</dbReference>
<dbReference type="GO" id="GO:0051301">
    <property type="term" value="P:cell division"/>
    <property type="evidence" value="ECO:0007669"/>
    <property type="project" value="UniProtKB-KW"/>
</dbReference>
<comment type="subcellular location">
    <subcellularLocation>
        <location evidence="1">Chromosome</location>
        <location evidence="1">Centromere</location>
        <location evidence="1">Kinetochore</location>
    </subcellularLocation>
</comment>
<protein>
    <submittedName>
        <fullName evidence="11">Kinetochore-associated protein Mtw1p</fullName>
    </submittedName>
</protein>
<dbReference type="Proteomes" id="UP000837801">
    <property type="component" value="Unassembled WGS sequence"/>
</dbReference>
<gene>
    <name evidence="11" type="ORF">CLIB1423_02S01794</name>
</gene>
<dbReference type="PANTHER" id="PTHR14527:SF2">
    <property type="entry name" value="PROTEIN MIS12 HOMOLOG"/>
    <property type="match status" value="1"/>
</dbReference>
<dbReference type="OrthoDB" id="1884855at2759"/>
<evidence type="ECO:0000256" key="6">
    <source>
        <dbReference type="ARBA" id="ARBA00022838"/>
    </source>
</evidence>
<evidence type="ECO:0000256" key="8">
    <source>
        <dbReference type="ARBA" id="ARBA00023306"/>
    </source>
</evidence>
<feature type="coiled-coil region" evidence="10">
    <location>
        <begin position="311"/>
        <end position="349"/>
    </location>
</feature>
<dbReference type="GO" id="GO:0000444">
    <property type="term" value="C:MIS12/MIND type complex"/>
    <property type="evidence" value="ECO:0007669"/>
    <property type="project" value="TreeGrafter"/>
</dbReference>
<evidence type="ECO:0000256" key="10">
    <source>
        <dbReference type="SAM" id="Coils"/>
    </source>
</evidence>
<keyword evidence="3" id="KW-0158">Chromosome</keyword>
<comment type="caution">
    <text evidence="11">The sequence shown here is derived from an EMBL/GenBank/DDBJ whole genome shotgun (WGS) entry which is preliminary data.</text>
</comment>
<keyword evidence="7 10" id="KW-0175">Coiled coil</keyword>
<evidence type="ECO:0000256" key="1">
    <source>
        <dbReference type="ARBA" id="ARBA00004629"/>
    </source>
</evidence>
<proteinExistence type="inferred from homology"/>
<dbReference type="AlphaFoldDB" id="A0A9P0VW55"/>
<name>A0A9P0VW55_9ASCO</name>
<evidence type="ECO:0000256" key="2">
    <source>
        <dbReference type="ARBA" id="ARBA00008643"/>
    </source>
</evidence>
<evidence type="ECO:0000256" key="5">
    <source>
        <dbReference type="ARBA" id="ARBA00022776"/>
    </source>
</evidence>
<keyword evidence="8" id="KW-0131">Cell cycle</keyword>
<reference evidence="11" key="1">
    <citation type="submission" date="2022-03" db="EMBL/GenBank/DDBJ databases">
        <authorList>
            <person name="Legras J.-L."/>
            <person name="Devillers H."/>
            <person name="Grondin C."/>
        </authorList>
    </citation>
    <scope>NUCLEOTIDE SEQUENCE</scope>
    <source>
        <strain evidence="11">CLIB 1423</strain>
    </source>
</reference>
<comment type="similarity">
    <text evidence="2">Belongs to the mis12 family.</text>
</comment>
<dbReference type="Pfam" id="PF05859">
    <property type="entry name" value="Mis12"/>
    <property type="match status" value="1"/>
</dbReference>
<keyword evidence="4" id="KW-0132">Cell division</keyword>